<name>A0ABR2WLY4_9FUNG</name>
<evidence type="ECO:0000313" key="2">
    <source>
        <dbReference type="EMBL" id="KAK9762516.1"/>
    </source>
</evidence>
<keyword evidence="1" id="KW-0732">Signal</keyword>
<organism evidence="2 3">
    <name type="scientific">Basidiobolus ranarum</name>
    <dbReference type="NCBI Taxonomy" id="34480"/>
    <lineage>
        <taxon>Eukaryota</taxon>
        <taxon>Fungi</taxon>
        <taxon>Fungi incertae sedis</taxon>
        <taxon>Zoopagomycota</taxon>
        <taxon>Entomophthoromycotina</taxon>
        <taxon>Basidiobolomycetes</taxon>
        <taxon>Basidiobolales</taxon>
        <taxon>Basidiobolaceae</taxon>
        <taxon>Basidiobolus</taxon>
    </lineage>
</organism>
<dbReference type="EMBL" id="JASJQH010000929">
    <property type="protein sequence ID" value="KAK9762516.1"/>
    <property type="molecule type" value="Genomic_DNA"/>
</dbReference>
<evidence type="ECO:0000256" key="1">
    <source>
        <dbReference type="SAM" id="SignalP"/>
    </source>
</evidence>
<proteinExistence type="predicted"/>
<feature type="chain" id="PRO_5047326424" evidence="1">
    <location>
        <begin position="21"/>
        <end position="229"/>
    </location>
</feature>
<gene>
    <name evidence="2" type="ORF">K7432_011671</name>
</gene>
<reference evidence="2 3" key="1">
    <citation type="submission" date="2023-04" db="EMBL/GenBank/DDBJ databases">
        <title>Genome of Basidiobolus ranarum AG-B5.</title>
        <authorList>
            <person name="Stajich J.E."/>
            <person name="Carter-House D."/>
            <person name="Gryganskyi A."/>
        </authorList>
    </citation>
    <scope>NUCLEOTIDE SEQUENCE [LARGE SCALE GENOMIC DNA]</scope>
    <source>
        <strain evidence="2 3">AG-B5</strain>
    </source>
</reference>
<protein>
    <submittedName>
        <fullName evidence="2">Uncharacterized protein</fullName>
    </submittedName>
</protein>
<dbReference type="Proteomes" id="UP001479436">
    <property type="component" value="Unassembled WGS sequence"/>
</dbReference>
<sequence length="229" mass="25478">MKRLFSTLVLISMNFLQVKSTSNRFSIGNIEDTFGNIIGSSNGNILGSIFSKDGFASDIIHPSKQCQDGILQALLKYTSLHECYQLPLIFATLDTVCSPKCLPDTVLGSKIINDSCYDEITEDEENVFRNWSNENAAKSACSLDSNGTRCLSKLLTASVTVMNLKFRPGNDATPQEYQKALCNNCLKTLFESVDSPSDIPTLYMYKLLDPDEFFALGVEYCDWKQPVQS</sequence>
<feature type="signal peptide" evidence="1">
    <location>
        <begin position="1"/>
        <end position="20"/>
    </location>
</feature>
<evidence type="ECO:0000313" key="3">
    <source>
        <dbReference type="Proteomes" id="UP001479436"/>
    </source>
</evidence>
<comment type="caution">
    <text evidence="2">The sequence shown here is derived from an EMBL/GenBank/DDBJ whole genome shotgun (WGS) entry which is preliminary data.</text>
</comment>
<keyword evidence="3" id="KW-1185">Reference proteome</keyword>
<accession>A0ABR2WLY4</accession>